<dbReference type="PANTHER" id="PTHR24064">
    <property type="entry name" value="SOLUTE CARRIER FAMILY 22 MEMBER"/>
    <property type="match status" value="1"/>
</dbReference>
<organism evidence="7 8">
    <name type="scientific">Staurois parvus</name>
    <dbReference type="NCBI Taxonomy" id="386267"/>
    <lineage>
        <taxon>Eukaryota</taxon>
        <taxon>Metazoa</taxon>
        <taxon>Chordata</taxon>
        <taxon>Craniata</taxon>
        <taxon>Vertebrata</taxon>
        <taxon>Euteleostomi</taxon>
        <taxon>Amphibia</taxon>
        <taxon>Batrachia</taxon>
        <taxon>Anura</taxon>
        <taxon>Neobatrachia</taxon>
        <taxon>Ranoidea</taxon>
        <taxon>Ranidae</taxon>
        <taxon>Staurois</taxon>
    </lineage>
</organism>
<feature type="transmembrane region" description="Helical" evidence="5">
    <location>
        <begin position="144"/>
        <end position="161"/>
    </location>
</feature>
<keyword evidence="4 5" id="KW-0472">Membrane</keyword>
<name>A0ABN9FVT2_9NEOB</name>
<dbReference type="EMBL" id="CATNWA010017468">
    <property type="protein sequence ID" value="CAI9600769.1"/>
    <property type="molecule type" value="Genomic_DNA"/>
</dbReference>
<comment type="caution">
    <text evidence="7">The sequence shown here is derived from an EMBL/GenBank/DDBJ whole genome shotgun (WGS) entry which is preliminary data.</text>
</comment>
<comment type="subcellular location">
    <subcellularLocation>
        <location evidence="1">Membrane</location>
        <topology evidence="1">Multi-pass membrane protein</topology>
    </subcellularLocation>
</comment>
<dbReference type="InterPro" id="IPR036259">
    <property type="entry name" value="MFS_trans_sf"/>
</dbReference>
<evidence type="ECO:0000256" key="2">
    <source>
        <dbReference type="ARBA" id="ARBA00022692"/>
    </source>
</evidence>
<dbReference type="PROSITE" id="PS00216">
    <property type="entry name" value="SUGAR_TRANSPORT_1"/>
    <property type="match status" value="1"/>
</dbReference>
<protein>
    <recommendedName>
        <fullName evidence="6">Major facilitator superfamily (MFS) profile domain-containing protein</fullName>
    </recommendedName>
</protein>
<evidence type="ECO:0000256" key="1">
    <source>
        <dbReference type="ARBA" id="ARBA00004141"/>
    </source>
</evidence>
<sequence length="293" mass="32397">MAFADLLEKAGGMGRFQITQVILLCIPILLMASHNLLQNFSAAIPSHKCKINDTGVVNSSTDSDGWVGDFIPLDDQGRPESCLEFVEVQWRMVDSNNTWHNTTDAETRSCTNGWEYDQNEFISTIITEWDLVCSKKHRRQLAQSLYMAGVLVGAIILGGLSDRYGRRALLIWSYLQMAVSGICTAFSPNYLSYCVFRFLSGMALSGIGLNTTALIVEWVPTKVRTITGTLAGYSYTVGQLLLAGLAYGIRDWRWLQLSVSLPFFSCTSSTPGGFLNLPAGLFSLANLPRRPVR</sequence>
<evidence type="ECO:0000256" key="3">
    <source>
        <dbReference type="ARBA" id="ARBA00022989"/>
    </source>
</evidence>
<reference evidence="7" key="1">
    <citation type="submission" date="2023-05" db="EMBL/GenBank/DDBJ databases">
        <authorList>
            <person name="Stuckert A."/>
        </authorList>
    </citation>
    <scope>NUCLEOTIDE SEQUENCE</scope>
</reference>
<evidence type="ECO:0000313" key="7">
    <source>
        <dbReference type="EMBL" id="CAI9600769.1"/>
    </source>
</evidence>
<evidence type="ECO:0000256" key="4">
    <source>
        <dbReference type="ARBA" id="ARBA00023136"/>
    </source>
</evidence>
<keyword evidence="2 5" id="KW-0812">Transmembrane</keyword>
<dbReference type="SUPFAM" id="SSF103473">
    <property type="entry name" value="MFS general substrate transporter"/>
    <property type="match status" value="1"/>
</dbReference>
<feature type="transmembrane region" description="Helical" evidence="5">
    <location>
        <begin position="198"/>
        <end position="218"/>
    </location>
</feature>
<feature type="transmembrane region" description="Helical" evidence="5">
    <location>
        <begin position="167"/>
        <end position="186"/>
    </location>
</feature>
<feature type="domain" description="Major facilitator superfamily (MFS) profile" evidence="6">
    <location>
        <begin position="27"/>
        <end position="293"/>
    </location>
</feature>
<dbReference type="Pfam" id="PF00083">
    <property type="entry name" value="Sugar_tr"/>
    <property type="match status" value="1"/>
</dbReference>
<dbReference type="InterPro" id="IPR020846">
    <property type="entry name" value="MFS_dom"/>
</dbReference>
<accession>A0ABN9FVT2</accession>
<dbReference type="InterPro" id="IPR005828">
    <property type="entry name" value="MFS_sugar_transport-like"/>
</dbReference>
<feature type="transmembrane region" description="Helical" evidence="5">
    <location>
        <begin position="230"/>
        <end position="249"/>
    </location>
</feature>
<dbReference type="PROSITE" id="PS50850">
    <property type="entry name" value="MFS"/>
    <property type="match status" value="1"/>
</dbReference>
<dbReference type="Proteomes" id="UP001162483">
    <property type="component" value="Unassembled WGS sequence"/>
</dbReference>
<evidence type="ECO:0000313" key="8">
    <source>
        <dbReference type="Proteomes" id="UP001162483"/>
    </source>
</evidence>
<proteinExistence type="predicted"/>
<dbReference type="Gene3D" id="1.20.1250.20">
    <property type="entry name" value="MFS general substrate transporter like domains"/>
    <property type="match status" value="1"/>
</dbReference>
<dbReference type="InterPro" id="IPR005829">
    <property type="entry name" value="Sugar_transporter_CS"/>
</dbReference>
<keyword evidence="8" id="KW-1185">Reference proteome</keyword>
<evidence type="ECO:0000256" key="5">
    <source>
        <dbReference type="SAM" id="Phobius"/>
    </source>
</evidence>
<evidence type="ECO:0000259" key="6">
    <source>
        <dbReference type="PROSITE" id="PS50850"/>
    </source>
</evidence>
<keyword evidence="3 5" id="KW-1133">Transmembrane helix</keyword>
<gene>
    <name evidence="7" type="ORF">SPARVUS_LOCUS12825587</name>
</gene>
<feature type="transmembrane region" description="Helical" evidence="5">
    <location>
        <begin position="16"/>
        <end position="37"/>
    </location>
</feature>